<proteinExistence type="predicted"/>
<dbReference type="EMBL" id="CP002631">
    <property type="protein sequence ID" value="AEB13541.1"/>
    <property type="molecule type" value="Genomic_DNA"/>
</dbReference>
<dbReference type="HOGENOM" id="CLU_013985_3_6_12"/>
<dbReference type="InterPro" id="IPR000182">
    <property type="entry name" value="GNAT_dom"/>
</dbReference>
<dbReference type="InterPro" id="IPR051531">
    <property type="entry name" value="N-acetyltransferase"/>
</dbReference>
<reference evidence="2 3" key="1">
    <citation type="journal article" date="2011" name="Stand. Genomic Sci.">
        <title>Complete genome sequence of Treponema succinifaciens type strain (6091).</title>
        <authorList>
            <person name="Han C."/>
            <person name="Gronow S."/>
            <person name="Teshima H."/>
            <person name="Lapidus A."/>
            <person name="Nolan M."/>
            <person name="Lucas S."/>
            <person name="Hammon N."/>
            <person name="Deshpande S."/>
            <person name="Cheng J.F."/>
            <person name="Zeytun A."/>
            <person name="Tapia R."/>
            <person name="Goodwin L."/>
            <person name="Pitluck S."/>
            <person name="Liolios K."/>
            <person name="Pagani I."/>
            <person name="Ivanova N."/>
            <person name="Mavromatis K."/>
            <person name="Mikhailova N."/>
            <person name="Huntemann M."/>
            <person name="Pati A."/>
            <person name="Chen A."/>
            <person name="Palaniappan K."/>
            <person name="Land M."/>
            <person name="Hauser L."/>
            <person name="Brambilla E.M."/>
            <person name="Rohde M."/>
            <person name="Goker M."/>
            <person name="Woyke T."/>
            <person name="Bristow J."/>
            <person name="Eisen J.A."/>
            <person name="Markowitz V."/>
            <person name="Hugenholtz P."/>
            <person name="Kyrpides N.C."/>
            <person name="Klenk H.P."/>
            <person name="Detter J.C."/>
        </authorList>
    </citation>
    <scope>NUCLEOTIDE SEQUENCE [LARGE SCALE GENOMIC DNA]</scope>
    <source>
        <strain evidence="3">ATCC 33096 / DSM 2489 / 6091</strain>
    </source>
</reference>
<dbReference type="GeneID" id="302997802"/>
<evidence type="ECO:0000313" key="3">
    <source>
        <dbReference type="Proteomes" id="UP000006852"/>
    </source>
</evidence>
<dbReference type="Gene3D" id="3.40.630.30">
    <property type="match status" value="1"/>
</dbReference>
<name>F2NUH8_TRES6</name>
<dbReference type="InterPro" id="IPR016181">
    <property type="entry name" value="Acyl_CoA_acyltransferase"/>
</dbReference>
<dbReference type="RefSeq" id="WP_013700848.1">
    <property type="nucleotide sequence ID" value="NC_015385.1"/>
</dbReference>
<evidence type="ECO:0000313" key="2">
    <source>
        <dbReference type="EMBL" id="AEB13541.1"/>
    </source>
</evidence>
<dbReference type="GO" id="GO:0016747">
    <property type="term" value="F:acyltransferase activity, transferring groups other than amino-acyl groups"/>
    <property type="evidence" value="ECO:0007669"/>
    <property type="project" value="InterPro"/>
</dbReference>
<organism evidence="2 3">
    <name type="scientific">Treponema succinifaciens (strain ATCC 33096 / DSM 2489 / 6091)</name>
    <dbReference type="NCBI Taxonomy" id="869209"/>
    <lineage>
        <taxon>Bacteria</taxon>
        <taxon>Pseudomonadati</taxon>
        <taxon>Spirochaetota</taxon>
        <taxon>Spirochaetia</taxon>
        <taxon>Spirochaetales</taxon>
        <taxon>Treponemataceae</taxon>
        <taxon>Treponema</taxon>
    </lineage>
</organism>
<protein>
    <submittedName>
        <fullName evidence="2">GCN5-related N-acetyltransferase</fullName>
    </submittedName>
</protein>
<dbReference type="STRING" id="869209.Tresu_0600"/>
<dbReference type="SUPFAM" id="SSF55729">
    <property type="entry name" value="Acyl-CoA N-acyltransferases (Nat)"/>
    <property type="match status" value="1"/>
</dbReference>
<evidence type="ECO:0000259" key="1">
    <source>
        <dbReference type="Pfam" id="PF13302"/>
    </source>
</evidence>
<dbReference type="Pfam" id="PF13302">
    <property type="entry name" value="Acetyltransf_3"/>
    <property type="match status" value="1"/>
</dbReference>
<dbReference type="eggNOG" id="COG1670">
    <property type="taxonomic scope" value="Bacteria"/>
</dbReference>
<gene>
    <name evidence="2" type="ordered locus">Tresu_0600</name>
</gene>
<feature type="domain" description="N-acetyltransferase" evidence="1">
    <location>
        <begin position="13"/>
        <end position="112"/>
    </location>
</feature>
<reference evidence="3" key="2">
    <citation type="submission" date="2011-04" db="EMBL/GenBank/DDBJ databases">
        <title>The complete genome of chromosome of Treponema succinifaciens DSM 2489.</title>
        <authorList>
            <person name="Lucas S."/>
            <person name="Copeland A."/>
            <person name="Lapidus A."/>
            <person name="Bruce D."/>
            <person name="Goodwin L."/>
            <person name="Pitluck S."/>
            <person name="Peters L."/>
            <person name="Kyrpides N."/>
            <person name="Mavromatis K."/>
            <person name="Ivanova N."/>
            <person name="Ovchinnikova G."/>
            <person name="Teshima H."/>
            <person name="Detter J.C."/>
            <person name="Tapia R."/>
            <person name="Han C."/>
            <person name="Land M."/>
            <person name="Hauser L."/>
            <person name="Markowitz V."/>
            <person name="Cheng J.-F."/>
            <person name="Hugenholtz P."/>
            <person name="Woyke T."/>
            <person name="Wu D."/>
            <person name="Gronow S."/>
            <person name="Wellnitz S."/>
            <person name="Brambilla E."/>
            <person name="Klenk H.-P."/>
            <person name="Eisen J.A."/>
        </authorList>
    </citation>
    <scope>NUCLEOTIDE SEQUENCE [LARGE SCALE GENOMIC DNA]</scope>
    <source>
        <strain evidence="3">ATCC 33096 / DSM 2489 / 6091</strain>
    </source>
</reference>
<dbReference type="KEGG" id="tsu:Tresu_0600"/>
<accession>F2NUH8</accession>
<dbReference type="PANTHER" id="PTHR43792">
    <property type="entry name" value="GNAT FAMILY, PUTATIVE (AFU_ORTHOLOGUE AFUA_3G00765)-RELATED-RELATED"/>
    <property type="match status" value="1"/>
</dbReference>
<keyword evidence="3" id="KW-1185">Reference proteome</keyword>
<sequence>MRRWTEADTESLEVIRNVFCGSECYAVCKKEDNKAIGAVELKLNGYTDMTERYDECELGFWIGKPFWGRGYIPEAAAELIRRGFEELGMNKIWCGYYDGNIKSKRTQEKLKFVFHHTYNEIPVPLLNEVRIGHTNCLTKERWQDMK</sequence>
<dbReference type="Proteomes" id="UP000006852">
    <property type="component" value="Chromosome"/>
</dbReference>
<dbReference type="AlphaFoldDB" id="F2NUH8"/>